<name>A0A0A0LVL4_CUCSA</name>
<dbReference type="EMBL" id="CM002922">
    <property type="protein sequence ID" value="KGN64984.1"/>
    <property type="molecule type" value="Genomic_DNA"/>
</dbReference>
<reference evidence="1 2" key="3">
    <citation type="journal article" date="2010" name="BMC Genomics">
        <title>Transcriptome sequencing and comparative analysis of cucumber flowers with different sex types.</title>
        <authorList>
            <person name="Guo S."/>
            <person name="Zheng Y."/>
            <person name="Joung J.G."/>
            <person name="Liu S."/>
            <person name="Zhang Z."/>
            <person name="Crasta O.R."/>
            <person name="Sobral B.W."/>
            <person name="Xu Y."/>
            <person name="Huang S."/>
            <person name="Fei Z."/>
        </authorList>
    </citation>
    <scope>NUCLEOTIDE SEQUENCE [LARGE SCALE GENOMIC DNA]</scope>
    <source>
        <strain evidence="2">cv. 9930</strain>
    </source>
</reference>
<protein>
    <submittedName>
        <fullName evidence="1">Uncharacterized protein</fullName>
    </submittedName>
</protein>
<dbReference type="Gramene" id="KGN64984">
    <property type="protein sequence ID" value="KGN64984"/>
    <property type="gene ID" value="Csa_1G171060"/>
</dbReference>
<accession>A0A0A0LVL4</accession>
<reference evidence="1 2" key="1">
    <citation type="journal article" date="2009" name="Nat. Genet.">
        <title>The genome of the cucumber, Cucumis sativus L.</title>
        <authorList>
            <person name="Huang S."/>
            <person name="Li R."/>
            <person name="Zhang Z."/>
            <person name="Li L."/>
            <person name="Gu X."/>
            <person name="Fan W."/>
            <person name="Lucas W.J."/>
            <person name="Wang X."/>
            <person name="Xie B."/>
            <person name="Ni P."/>
            <person name="Ren Y."/>
            <person name="Zhu H."/>
            <person name="Li J."/>
            <person name="Lin K."/>
            <person name="Jin W."/>
            <person name="Fei Z."/>
            <person name="Li G."/>
            <person name="Staub J."/>
            <person name="Kilian A."/>
            <person name="van der Vossen E.A."/>
            <person name="Wu Y."/>
            <person name="Guo J."/>
            <person name="He J."/>
            <person name="Jia Z."/>
            <person name="Ren Y."/>
            <person name="Tian G."/>
            <person name="Lu Y."/>
            <person name="Ruan J."/>
            <person name="Qian W."/>
            <person name="Wang M."/>
            <person name="Huang Q."/>
            <person name="Li B."/>
            <person name="Xuan Z."/>
            <person name="Cao J."/>
            <person name="Asan"/>
            <person name="Wu Z."/>
            <person name="Zhang J."/>
            <person name="Cai Q."/>
            <person name="Bai Y."/>
            <person name="Zhao B."/>
            <person name="Han Y."/>
            <person name="Li Y."/>
            <person name="Li X."/>
            <person name="Wang S."/>
            <person name="Shi Q."/>
            <person name="Liu S."/>
            <person name="Cho W.K."/>
            <person name="Kim J.Y."/>
            <person name="Xu Y."/>
            <person name="Heller-Uszynska K."/>
            <person name="Miao H."/>
            <person name="Cheng Z."/>
            <person name="Zhang S."/>
            <person name="Wu J."/>
            <person name="Yang Y."/>
            <person name="Kang H."/>
            <person name="Li M."/>
            <person name="Liang H."/>
            <person name="Ren X."/>
            <person name="Shi Z."/>
            <person name="Wen M."/>
            <person name="Jian M."/>
            <person name="Yang H."/>
            <person name="Zhang G."/>
            <person name="Yang Z."/>
            <person name="Chen R."/>
            <person name="Liu S."/>
            <person name="Li J."/>
            <person name="Ma L."/>
            <person name="Liu H."/>
            <person name="Zhou Y."/>
            <person name="Zhao J."/>
            <person name="Fang X."/>
            <person name="Li G."/>
            <person name="Fang L."/>
            <person name="Li Y."/>
            <person name="Liu D."/>
            <person name="Zheng H."/>
            <person name="Zhang Y."/>
            <person name="Qin N."/>
            <person name="Li Z."/>
            <person name="Yang G."/>
            <person name="Yang S."/>
            <person name="Bolund L."/>
            <person name="Kristiansen K."/>
            <person name="Zheng H."/>
            <person name="Li S."/>
            <person name="Zhang X."/>
            <person name="Yang H."/>
            <person name="Wang J."/>
            <person name="Sun R."/>
            <person name="Zhang B."/>
            <person name="Jiang S."/>
            <person name="Wang J."/>
            <person name="Du Y."/>
            <person name="Li S."/>
        </authorList>
    </citation>
    <scope>NUCLEOTIDE SEQUENCE [LARGE SCALE GENOMIC DNA]</scope>
    <source>
        <strain evidence="2">cv. 9930</strain>
    </source>
</reference>
<evidence type="ECO:0000313" key="1">
    <source>
        <dbReference type="EMBL" id="KGN64984.1"/>
    </source>
</evidence>
<reference evidence="1 2" key="4">
    <citation type="journal article" date="2011" name="BMC Genomics">
        <title>RNA-Seq improves annotation of protein-coding genes in the cucumber genome.</title>
        <authorList>
            <person name="Li Z."/>
            <person name="Zhang Z."/>
            <person name="Yan P."/>
            <person name="Huang S."/>
            <person name="Fei Z."/>
            <person name="Lin K."/>
        </authorList>
    </citation>
    <scope>NUCLEOTIDE SEQUENCE [LARGE SCALE GENOMIC DNA]</scope>
    <source>
        <strain evidence="2">cv. 9930</strain>
    </source>
</reference>
<keyword evidence="2" id="KW-1185">Reference proteome</keyword>
<dbReference type="AlphaFoldDB" id="A0A0A0LVL4"/>
<organism evidence="1 2">
    <name type="scientific">Cucumis sativus</name>
    <name type="common">Cucumber</name>
    <dbReference type="NCBI Taxonomy" id="3659"/>
    <lineage>
        <taxon>Eukaryota</taxon>
        <taxon>Viridiplantae</taxon>
        <taxon>Streptophyta</taxon>
        <taxon>Embryophyta</taxon>
        <taxon>Tracheophyta</taxon>
        <taxon>Spermatophyta</taxon>
        <taxon>Magnoliopsida</taxon>
        <taxon>eudicotyledons</taxon>
        <taxon>Gunneridae</taxon>
        <taxon>Pentapetalae</taxon>
        <taxon>rosids</taxon>
        <taxon>fabids</taxon>
        <taxon>Cucurbitales</taxon>
        <taxon>Cucurbitaceae</taxon>
        <taxon>Benincaseae</taxon>
        <taxon>Cucumis</taxon>
    </lineage>
</organism>
<reference evidence="1 2" key="2">
    <citation type="journal article" date="2009" name="PLoS ONE">
        <title>An integrated genetic and cytogenetic map of the cucumber genome.</title>
        <authorList>
            <person name="Ren Y."/>
            <person name="Zhang Z."/>
            <person name="Liu J."/>
            <person name="Staub J.E."/>
            <person name="Han Y."/>
            <person name="Cheng Z."/>
            <person name="Li X."/>
            <person name="Lu J."/>
            <person name="Miao H."/>
            <person name="Kang H."/>
            <person name="Xie B."/>
            <person name="Gu X."/>
            <person name="Wang X."/>
            <person name="Du Y."/>
            <person name="Jin W."/>
            <person name="Huang S."/>
        </authorList>
    </citation>
    <scope>NUCLEOTIDE SEQUENCE [LARGE SCALE GENOMIC DNA]</scope>
    <source>
        <strain evidence="2">cv. 9930</strain>
    </source>
</reference>
<proteinExistence type="predicted"/>
<evidence type="ECO:0000313" key="2">
    <source>
        <dbReference type="Proteomes" id="UP000029981"/>
    </source>
</evidence>
<dbReference type="Proteomes" id="UP000029981">
    <property type="component" value="Chromosome 1"/>
</dbReference>
<sequence length="103" mass="12240">MSGLEGQDREIRARLAKQIATRLGGEQHQAHIVFAREVHQFERELYFENFTRIFNGQQRSIDFFLSLAYFFPDFGRRTNFPQRCRPHQALMNQLCSGGDYRLR</sequence>
<gene>
    <name evidence="1" type="ORF">Csa_1G171060</name>
</gene>